<organism evidence="2 3">
    <name type="scientific">Callosobruchus maculatus</name>
    <name type="common">Southern cowpea weevil</name>
    <name type="synonym">Pulse bruchid</name>
    <dbReference type="NCBI Taxonomy" id="64391"/>
    <lineage>
        <taxon>Eukaryota</taxon>
        <taxon>Metazoa</taxon>
        <taxon>Ecdysozoa</taxon>
        <taxon>Arthropoda</taxon>
        <taxon>Hexapoda</taxon>
        <taxon>Insecta</taxon>
        <taxon>Pterygota</taxon>
        <taxon>Neoptera</taxon>
        <taxon>Endopterygota</taxon>
        <taxon>Coleoptera</taxon>
        <taxon>Polyphaga</taxon>
        <taxon>Cucujiformia</taxon>
        <taxon>Chrysomeloidea</taxon>
        <taxon>Chrysomelidae</taxon>
        <taxon>Bruchinae</taxon>
        <taxon>Bruchini</taxon>
        <taxon>Callosobruchus</taxon>
    </lineage>
</organism>
<sequence length="172" mass="20104">MEECVTCQSDSRSAEHAPTTDVWRREPLEIKNREERIPPLPPPRTPEKVPGIPEEIEEKQVEDLMKKCQNVENYVPVKEKLFLFESLCKLGRKVRSTEDVSLKIDTTSKRARSLHDLSNLNSHIAVREICKYFENKNETQEKTPENQVVAKFKLKRTLECNNVYHRFPRAIS</sequence>
<feature type="region of interest" description="Disordered" evidence="1">
    <location>
        <begin position="1"/>
        <end position="21"/>
    </location>
</feature>
<protein>
    <submittedName>
        <fullName evidence="2">Uncharacterized protein</fullName>
    </submittedName>
</protein>
<reference evidence="2 3" key="1">
    <citation type="submission" date="2019-01" db="EMBL/GenBank/DDBJ databases">
        <authorList>
            <person name="Sayadi A."/>
        </authorList>
    </citation>
    <scope>NUCLEOTIDE SEQUENCE [LARGE SCALE GENOMIC DNA]</scope>
</reference>
<dbReference type="AlphaFoldDB" id="A0A653CC09"/>
<dbReference type="OrthoDB" id="8189406at2759"/>
<dbReference type="Proteomes" id="UP000410492">
    <property type="component" value="Unassembled WGS sequence"/>
</dbReference>
<name>A0A653CC09_CALMS</name>
<evidence type="ECO:0000256" key="1">
    <source>
        <dbReference type="SAM" id="MobiDB-lite"/>
    </source>
</evidence>
<dbReference type="EMBL" id="CAACVG010007445">
    <property type="protein sequence ID" value="VEN45481.1"/>
    <property type="molecule type" value="Genomic_DNA"/>
</dbReference>
<evidence type="ECO:0000313" key="3">
    <source>
        <dbReference type="Proteomes" id="UP000410492"/>
    </source>
</evidence>
<gene>
    <name evidence="2" type="ORF">CALMAC_LOCUS7919</name>
</gene>
<proteinExistence type="predicted"/>
<keyword evidence="3" id="KW-1185">Reference proteome</keyword>
<accession>A0A653CC09</accession>
<evidence type="ECO:0000313" key="2">
    <source>
        <dbReference type="EMBL" id="VEN45481.1"/>
    </source>
</evidence>
<feature type="compositionally biased region" description="Polar residues" evidence="1">
    <location>
        <begin position="1"/>
        <end position="11"/>
    </location>
</feature>